<dbReference type="OrthoDB" id="5848209at2759"/>
<organism evidence="2 3">
    <name type="scientific">Dictyocaulus viviparus</name>
    <name type="common">Bovine lungworm</name>
    <dbReference type="NCBI Taxonomy" id="29172"/>
    <lineage>
        <taxon>Eukaryota</taxon>
        <taxon>Metazoa</taxon>
        <taxon>Ecdysozoa</taxon>
        <taxon>Nematoda</taxon>
        <taxon>Chromadorea</taxon>
        <taxon>Rhabditida</taxon>
        <taxon>Rhabditina</taxon>
        <taxon>Rhabditomorpha</taxon>
        <taxon>Strongyloidea</taxon>
        <taxon>Metastrongylidae</taxon>
        <taxon>Dictyocaulus</taxon>
    </lineage>
</organism>
<dbReference type="AlphaFoldDB" id="A0A0D8XR19"/>
<evidence type="ECO:0000313" key="2">
    <source>
        <dbReference type="EMBL" id="KJH46197.1"/>
    </source>
</evidence>
<dbReference type="EMBL" id="KN716365">
    <property type="protein sequence ID" value="KJH46197.1"/>
    <property type="molecule type" value="Genomic_DNA"/>
</dbReference>
<reference evidence="3" key="2">
    <citation type="journal article" date="2016" name="Sci. Rep.">
        <title>Dictyocaulus viviparus genome, variome and transcriptome elucidate lungworm biology and support future intervention.</title>
        <authorList>
            <person name="McNulty S.N."/>
            <person name="Strube C."/>
            <person name="Rosa B.A."/>
            <person name="Martin J.C."/>
            <person name="Tyagi R."/>
            <person name="Choi Y.J."/>
            <person name="Wang Q."/>
            <person name="Hallsworth Pepin K."/>
            <person name="Zhang X."/>
            <person name="Ozersky P."/>
            <person name="Wilson R.K."/>
            <person name="Sternberg P.W."/>
            <person name="Gasser R.B."/>
            <person name="Mitreva M."/>
        </authorList>
    </citation>
    <scope>NUCLEOTIDE SEQUENCE [LARGE SCALE GENOMIC DNA]</scope>
    <source>
        <strain evidence="3">HannoverDv2000</strain>
    </source>
</reference>
<evidence type="ECO:0000313" key="3">
    <source>
        <dbReference type="Proteomes" id="UP000053766"/>
    </source>
</evidence>
<protein>
    <submittedName>
        <fullName evidence="2">Uncharacterized protein</fullName>
    </submittedName>
</protein>
<keyword evidence="1" id="KW-0175">Coiled coil</keyword>
<gene>
    <name evidence="2" type="ORF">DICVIV_07758</name>
</gene>
<feature type="coiled-coil region" evidence="1">
    <location>
        <begin position="167"/>
        <end position="208"/>
    </location>
</feature>
<keyword evidence="3" id="KW-1185">Reference proteome</keyword>
<evidence type="ECO:0000256" key="1">
    <source>
        <dbReference type="SAM" id="Coils"/>
    </source>
</evidence>
<dbReference type="Proteomes" id="UP000053766">
    <property type="component" value="Unassembled WGS sequence"/>
</dbReference>
<reference evidence="2 3" key="1">
    <citation type="submission" date="2013-11" db="EMBL/GenBank/DDBJ databases">
        <title>Draft genome of the bovine lungworm Dictyocaulus viviparus.</title>
        <authorList>
            <person name="Mitreva M."/>
        </authorList>
    </citation>
    <scope>NUCLEOTIDE SEQUENCE [LARGE SCALE GENOMIC DNA]</scope>
    <source>
        <strain evidence="2 3">HannoverDv2000</strain>
    </source>
</reference>
<proteinExistence type="predicted"/>
<name>A0A0D8XR19_DICVI</name>
<accession>A0A0D8XR19</accession>
<sequence>MQRRWNAPDGADEPELPVLRGVMPMFPIAPPIRPINQPAARNIRRGIARLRAESPDTAIEYDQNEVEALKRMRGKKVLRAESPDTAIEYDQNEVEALKRMRVNGLALIEQKRDDTSFRVVNDDVRAVREAEERYLEREMDAHLQAIQKGSINGTAILMLMTPLSNYVERIEMELTNTKNLLTDIKARQDDLTNEIEHVEQISQILEKDDQHEKNAEKD</sequence>